<evidence type="ECO:0000313" key="2">
    <source>
        <dbReference type="EMBL" id="KAG2876563.1"/>
    </source>
</evidence>
<dbReference type="EMBL" id="RCMV01002840">
    <property type="protein sequence ID" value="KAG3201042.1"/>
    <property type="molecule type" value="Genomic_DNA"/>
</dbReference>
<reference evidence="3" key="1">
    <citation type="submission" date="2018-10" db="EMBL/GenBank/DDBJ databases">
        <title>Effector identification in a new, highly contiguous assembly of the strawberry crown rot pathogen Phytophthora cactorum.</title>
        <authorList>
            <person name="Armitage A.D."/>
            <person name="Nellist C.F."/>
            <person name="Bates H."/>
            <person name="Vickerstaff R.J."/>
            <person name="Harrison R.J."/>
        </authorList>
    </citation>
    <scope>NUCLEOTIDE SEQUENCE</scope>
    <source>
        <strain evidence="1">15-7</strain>
        <strain evidence="2">4032</strain>
        <strain evidence="3">4040</strain>
        <strain evidence="4">P421</strain>
    </source>
</reference>
<dbReference type="Proteomes" id="UP000774804">
    <property type="component" value="Unassembled WGS sequence"/>
</dbReference>
<dbReference type="Proteomes" id="UP000735874">
    <property type="component" value="Unassembled WGS sequence"/>
</dbReference>
<evidence type="ECO:0000313" key="3">
    <source>
        <dbReference type="EMBL" id="KAG2881648.1"/>
    </source>
</evidence>
<evidence type="ECO:0000313" key="4">
    <source>
        <dbReference type="EMBL" id="KAG3201042.1"/>
    </source>
</evidence>
<sequence>MKIGRMSTFGVGVFATHVAMGQTVTKADDLMSSITRTHGANHAV</sequence>
<name>A0A8T1AKX2_9STRA</name>
<dbReference type="EMBL" id="RCMG01002289">
    <property type="protein sequence ID" value="KAG2812060.1"/>
    <property type="molecule type" value="Genomic_DNA"/>
</dbReference>
<proteinExistence type="predicted"/>
<gene>
    <name evidence="1" type="ORF">PC113_g23601</name>
    <name evidence="2" type="ORF">PC115_g23588</name>
    <name evidence="3" type="ORF">PC117_g26360</name>
    <name evidence="4" type="ORF">PC129_g23666</name>
</gene>
<dbReference type="Proteomes" id="UP000760860">
    <property type="component" value="Unassembled WGS sequence"/>
</dbReference>
<dbReference type="Proteomes" id="UP000736787">
    <property type="component" value="Unassembled WGS sequence"/>
</dbReference>
<comment type="caution">
    <text evidence="3">The sequence shown here is derived from an EMBL/GenBank/DDBJ whole genome shotgun (WGS) entry which is preliminary data.</text>
</comment>
<dbReference type="EMBL" id="RCMK01002409">
    <property type="protein sequence ID" value="KAG2881648.1"/>
    <property type="molecule type" value="Genomic_DNA"/>
</dbReference>
<evidence type="ECO:0000313" key="1">
    <source>
        <dbReference type="EMBL" id="KAG2812060.1"/>
    </source>
</evidence>
<accession>A0A8T1AKX2</accession>
<evidence type="ECO:0000313" key="5">
    <source>
        <dbReference type="Proteomes" id="UP000736787"/>
    </source>
</evidence>
<dbReference type="EMBL" id="RCMI01002432">
    <property type="protein sequence ID" value="KAG2876563.1"/>
    <property type="molecule type" value="Genomic_DNA"/>
</dbReference>
<protein>
    <submittedName>
        <fullName evidence="3">Uncharacterized protein</fullName>
    </submittedName>
</protein>
<dbReference type="AlphaFoldDB" id="A0A8T1AKX2"/>
<organism evidence="3 5">
    <name type="scientific">Phytophthora cactorum</name>
    <dbReference type="NCBI Taxonomy" id="29920"/>
    <lineage>
        <taxon>Eukaryota</taxon>
        <taxon>Sar</taxon>
        <taxon>Stramenopiles</taxon>
        <taxon>Oomycota</taxon>
        <taxon>Peronosporomycetes</taxon>
        <taxon>Peronosporales</taxon>
        <taxon>Peronosporaceae</taxon>
        <taxon>Phytophthora</taxon>
    </lineage>
</organism>